<feature type="non-terminal residue" evidence="1">
    <location>
        <position position="1"/>
    </location>
</feature>
<gene>
    <name evidence="1" type="ORF">PHAVU_003G230800g</name>
</gene>
<accession>V7CFU9</accession>
<sequence length="84" mass="9880">QSGDPGKEKKRWPFEFQMEEKFIPCNLCDTCCSCHCICILNKWHQQLVWGLITLLIKPMRVGEPISSLLRQHSVDSFVEYHMQL</sequence>
<evidence type="ECO:0000313" key="2">
    <source>
        <dbReference type="Proteomes" id="UP000000226"/>
    </source>
</evidence>
<dbReference type="EMBL" id="CM002290">
    <property type="protein sequence ID" value="ESW27771.1"/>
    <property type="molecule type" value="Genomic_DNA"/>
</dbReference>
<organism evidence="1 2">
    <name type="scientific">Phaseolus vulgaris</name>
    <name type="common">Kidney bean</name>
    <name type="synonym">French bean</name>
    <dbReference type="NCBI Taxonomy" id="3885"/>
    <lineage>
        <taxon>Eukaryota</taxon>
        <taxon>Viridiplantae</taxon>
        <taxon>Streptophyta</taxon>
        <taxon>Embryophyta</taxon>
        <taxon>Tracheophyta</taxon>
        <taxon>Spermatophyta</taxon>
        <taxon>Magnoliopsida</taxon>
        <taxon>eudicotyledons</taxon>
        <taxon>Gunneridae</taxon>
        <taxon>Pentapetalae</taxon>
        <taxon>rosids</taxon>
        <taxon>fabids</taxon>
        <taxon>Fabales</taxon>
        <taxon>Fabaceae</taxon>
        <taxon>Papilionoideae</taxon>
        <taxon>50 kb inversion clade</taxon>
        <taxon>NPAAA clade</taxon>
        <taxon>indigoferoid/millettioid clade</taxon>
        <taxon>Phaseoleae</taxon>
        <taxon>Phaseolus</taxon>
    </lineage>
</organism>
<dbReference type="Proteomes" id="UP000000226">
    <property type="component" value="Chromosome 3"/>
</dbReference>
<protein>
    <submittedName>
        <fullName evidence="1">Uncharacterized protein</fullName>
    </submittedName>
</protein>
<dbReference type="Gramene" id="ESW27771">
    <property type="protein sequence ID" value="ESW27771"/>
    <property type="gene ID" value="PHAVU_003G230800g"/>
</dbReference>
<name>V7CFU9_PHAVU</name>
<proteinExistence type="predicted"/>
<keyword evidence="2" id="KW-1185">Reference proteome</keyword>
<reference evidence="2" key="1">
    <citation type="journal article" date="2014" name="Nat. Genet.">
        <title>A reference genome for common bean and genome-wide analysis of dual domestications.</title>
        <authorList>
            <person name="Schmutz J."/>
            <person name="McClean P.E."/>
            <person name="Mamidi S."/>
            <person name="Wu G.A."/>
            <person name="Cannon S.B."/>
            <person name="Grimwood J."/>
            <person name="Jenkins J."/>
            <person name="Shu S."/>
            <person name="Song Q."/>
            <person name="Chavarro C."/>
            <person name="Torres-Torres M."/>
            <person name="Geffroy V."/>
            <person name="Moghaddam S.M."/>
            <person name="Gao D."/>
            <person name="Abernathy B."/>
            <person name="Barry K."/>
            <person name="Blair M."/>
            <person name="Brick M.A."/>
            <person name="Chovatia M."/>
            <person name="Gepts P."/>
            <person name="Goodstein D.M."/>
            <person name="Gonzales M."/>
            <person name="Hellsten U."/>
            <person name="Hyten D.L."/>
            <person name="Jia G."/>
            <person name="Kelly J.D."/>
            <person name="Kudrna D."/>
            <person name="Lee R."/>
            <person name="Richard M.M."/>
            <person name="Miklas P.N."/>
            <person name="Osorno J.M."/>
            <person name="Rodrigues J."/>
            <person name="Thareau V."/>
            <person name="Urrea C.A."/>
            <person name="Wang M."/>
            <person name="Yu Y."/>
            <person name="Zhang M."/>
            <person name="Wing R.A."/>
            <person name="Cregan P.B."/>
            <person name="Rokhsar D.S."/>
            <person name="Jackson S.A."/>
        </authorList>
    </citation>
    <scope>NUCLEOTIDE SEQUENCE [LARGE SCALE GENOMIC DNA]</scope>
    <source>
        <strain evidence="2">cv. G19833</strain>
    </source>
</reference>
<evidence type="ECO:0000313" key="1">
    <source>
        <dbReference type="EMBL" id="ESW27771.1"/>
    </source>
</evidence>
<dbReference type="OMA" id="CHCICIL"/>
<dbReference type="AlphaFoldDB" id="V7CFU9"/>